<proteinExistence type="predicted"/>
<dbReference type="AlphaFoldDB" id="A0A6J4VTD8"/>
<sequence length="45" mass="5209">MASAQRKEQIKAHLAITTDLKLDQTIEPVDPRKQRIKEHISRTRG</sequence>
<reference evidence="1" key="1">
    <citation type="submission" date="2020-02" db="EMBL/GenBank/DDBJ databases">
        <authorList>
            <person name="Meier V. D."/>
        </authorList>
    </citation>
    <scope>NUCLEOTIDE SEQUENCE</scope>
    <source>
        <strain evidence="1">AVDCRST_MAG81</strain>
    </source>
</reference>
<protein>
    <submittedName>
        <fullName evidence="1">Uncharacterized protein</fullName>
    </submittedName>
</protein>
<accession>A0A6J4VTD8</accession>
<dbReference type="EMBL" id="CADCWO010000212">
    <property type="protein sequence ID" value="CAA9587252.1"/>
    <property type="molecule type" value="Genomic_DNA"/>
</dbReference>
<gene>
    <name evidence="1" type="ORF">AVDCRST_MAG81-4464</name>
</gene>
<evidence type="ECO:0000313" key="1">
    <source>
        <dbReference type="EMBL" id="CAA9587252.1"/>
    </source>
</evidence>
<organism evidence="1">
    <name type="scientific">uncultured Synechococcales cyanobacterium</name>
    <dbReference type="NCBI Taxonomy" id="1936017"/>
    <lineage>
        <taxon>Bacteria</taxon>
        <taxon>Bacillati</taxon>
        <taxon>Cyanobacteriota</taxon>
        <taxon>Cyanophyceae</taxon>
        <taxon>Synechococcales</taxon>
        <taxon>environmental samples</taxon>
    </lineage>
</organism>
<name>A0A6J4VTD8_9CYAN</name>